<dbReference type="PRINTS" id="PR00149">
    <property type="entry name" value="FUMRATELYASE"/>
</dbReference>
<evidence type="ECO:0000256" key="2">
    <source>
        <dbReference type="NCBIfam" id="TIGR00838"/>
    </source>
</evidence>
<dbReference type="OrthoDB" id="27337at2157"/>
<comment type="similarity">
    <text evidence="1">Belongs to the lyase 1 family. Argininosuccinate lyase subfamily.</text>
</comment>
<evidence type="ECO:0000313" key="6">
    <source>
        <dbReference type="EMBL" id="ADG13544.1"/>
    </source>
</evidence>
<dbReference type="NCBIfam" id="TIGR00838">
    <property type="entry name" value="argH"/>
    <property type="match status" value="1"/>
</dbReference>
<dbReference type="CDD" id="cd01359">
    <property type="entry name" value="Argininosuccinate_lyase"/>
    <property type="match status" value="1"/>
</dbReference>
<protein>
    <recommendedName>
        <fullName evidence="1 2">Argininosuccinate lyase</fullName>
        <shortName evidence="1">ASAL</shortName>
        <ecNumber evidence="1 2">4.3.2.1</ecNumber>
    </recommendedName>
    <alternativeName>
        <fullName evidence="1">Arginosuccinase</fullName>
    </alternativeName>
</protein>
<evidence type="ECO:0000256" key="3">
    <source>
        <dbReference type="SAM" id="Coils"/>
    </source>
</evidence>
<organism evidence="6 7">
    <name type="scientific">Methanocaldococcus infernus (strain DSM 11812 / JCM 15783 / ME)</name>
    <dbReference type="NCBI Taxonomy" id="573063"/>
    <lineage>
        <taxon>Archaea</taxon>
        <taxon>Methanobacteriati</taxon>
        <taxon>Methanobacteriota</taxon>
        <taxon>Methanomada group</taxon>
        <taxon>Methanococci</taxon>
        <taxon>Methanococcales</taxon>
        <taxon>Methanocaldococcaceae</taxon>
        <taxon>Methanocaldococcus</taxon>
    </lineage>
</organism>
<accession>D5VSJ1</accession>
<dbReference type="eggNOG" id="arCOG01748">
    <property type="taxonomic scope" value="Archaea"/>
</dbReference>
<keyword evidence="1" id="KW-0963">Cytoplasm</keyword>
<dbReference type="GO" id="GO:0005829">
    <property type="term" value="C:cytosol"/>
    <property type="evidence" value="ECO:0007669"/>
    <property type="project" value="TreeGrafter"/>
</dbReference>
<dbReference type="FunFam" id="1.10.40.30:FF:000001">
    <property type="entry name" value="Argininosuccinate lyase"/>
    <property type="match status" value="1"/>
</dbReference>
<dbReference type="STRING" id="573063.Metin_0880"/>
<evidence type="ECO:0000259" key="4">
    <source>
        <dbReference type="Pfam" id="PF00206"/>
    </source>
</evidence>
<comment type="pathway">
    <text evidence="1">Amino-acid biosynthesis; L-arginine biosynthesis; L-arginine from L-ornithine and carbamoyl phosphate: step 3/3.</text>
</comment>
<dbReference type="Proteomes" id="UP000002061">
    <property type="component" value="Chromosome"/>
</dbReference>
<keyword evidence="3" id="KW-0175">Coiled coil</keyword>
<dbReference type="UniPathway" id="UPA00068">
    <property type="reaction ID" value="UER00114"/>
</dbReference>
<dbReference type="FunFam" id="1.20.200.10:FF:000015">
    <property type="entry name" value="argininosuccinate lyase isoform X2"/>
    <property type="match status" value="1"/>
</dbReference>
<sequence length="483" mass="55296">MNILRGKRLKEVKEEVARYTTSLSFDKEIFESDILCDIAHTFMLYKVGILKEDEAKKIIEGLKEIYKKGYENLNLDPSLDDIHMVIENELHKLVGDVAGKMHTGRSRNDQVATDLRLALREKLLEILELLLRMLKDLTEKAEEYKDVVTVGYTHLQHAQPITYGHLLLSYVSSILRDVERLLDCYKRVNISPLGCGALATTGFKIDRELTKELLGFDDLIKNSIDGVATRDFILETLSSLSILGTNLSKICEELILFSTYEFNTIEIADEYCSTSSIMPQKKNPDVAEIARAKLSSINGNLVTALTILKALPNAYNRDLQELTPYLWDSIYKMRDTIKMVHGMLKTLKINKERMEELAKSNYSTATELADTLVRETGISFRKAHNIVGEIVRKSIEEKRDIIEVAKEVLRHYQLEVSEDSLKKALDVHENVKLRGIIGGPAPKEVEERAKEFKEIIEKYKEEVEEKKEKIEKVKENLLNIFSR</sequence>
<dbReference type="RefSeq" id="WP_013100290.1">
    <property type="nucleotide sequence ID" value="NC_014122.1"/>
</dbReference>
<dbReference type="SUPFAM" id="SSF48557">
    <property type="entry name" value="L-aspartase-like"/>
    <property type="match status" value="1"/>
</dbReference>
<keyword evidence="7" id="KW-1185">Reference proteome</keyword>
<keyword evidence="1" id="KW-0028">Amino-acid biosynthesis</keyword>
<dbReference type="Pfam" id="PF00206">
    <property type="entry name" value="Lyase_1"/>
    <property type="match status" value="1"/>
</dbReference>
<dbReference type="Gene3D" id="1.20.200.10">
    <property type="entry name" value="Fumarase/aspartase (Central domain)"/>
    <property type="match status" value="1"/>
</dbReference>
<reference evidence="6" key="1">
    <citation type="submission" date="2010-04" db="EMBL/GenBank/DDBJ databases">
        <title>Complete sequence of Methanocaldococcus infernus ME.</title>
        <authorList>
            <consortium name="US DOE Joint Genome Institute"/>
            <person name="Lucas S."/>
            <person name="Copeland A."/>
            <person name="Lapidus A."/>
            <person name="Cheng J.-F."/>
            <person name="Bruce D."/>
            <person name="Goodwin L."/>
            <person name="Pitluck S."/>
            <person name="Munk A.C."/>
            <person name="Detter J.C."/>
            <person name="Han C."/>
            <person name="Tapia R."/>
            <person name="Land M."/>
            <person name="Hauser L."/>
            <person name="Kyrpides N."/>
            <person name="Mikhailova N."/>
            <person name="Sieprawska-Lupa M."/>
            <person name="Whitman W.B."/>
            <person name="Woyke T."/>
        </authorList>
    </citation>
    <scope>NUCLEOTIDE SEQUENCE [LARGE SCALE GENOMIC DNA]</scope>
    <source>
        <strain evidence="6">ME</strain>
    </source>
</reference>
<comment type="catalytic activity">
    <reaction evidence="1">
        <text>2-(N(omega)-L-arginino)succinate = fumarate + L-arginine</text>
        <dbReference type="Rhea" id="RHEA:24020"/>
        <dbReference type="ChEBI" id="CHEBI:29806"/>
        <dbReference type="ChEBI" id="CHEBI:32682"/>
        <dbReference type="ChEBI" id="CHEBI:57472"/>
        <dbReference type="EC" id="4.3.2.1"/>
    </reaction>
</comment>
<dbReference type="GO" id="GO:0042450">
    <property type="term" value="P:L-arginine biosynthetic process via ornithine"/>
    <property type="evidence" value="ECO:0007669"/>
    <property type="project" value="UniProtKB-UniRule"/>
</dbReference>
<dbReference type="InterPro" id="IPR009049">
    <property type="entry name" value="Argininosuccinate_lyase"/>
</dbReference>
<dbReference type="HAMAP" id="MF_00006">
    <property type="entry name" value="Arg_succ_lyase"/>
    <property type="match status" value="1"/>
</dbReference>
<dbReference type="HOGENOM" id="CLU_027272_2_3_2"/>
<name>D5VSJ1_METIM</name>
<keyword evidence="1 6" id="KW-0456">Lyase</keyword>
<dbReference type="GO" id="GO:0004056">
    <property type="term" value="F:argininosuccinate lyase activity"/>
    <property type="evidence" value="ECO:0007669"/>
    <property type="project" value="UniProtKB-UniRule"/>
</dbReference>
<dbReference type="InterPro" id="IPR000362">
    <property type="entry name" value="Fumarate_lyase_fam"/>
</dbReference>
<dbReference type="Pfam" id="PF14698">
    <property type="entry name" value="ASL_C2"/>
    <property type="match status" value="1"/>
</dbReference>
<dbReference type="Gene3D" id="1.10.40.30">
    <property type="entry name" value="Fumarase/aspartase (C-terminal domain)"/>
    <property type="match status" value="1"/>
</dbReference>
<dbReference type="PANTHER" id="PTHR43814:SF1">
    <property type="entry name" value="ARGININOSUCCINATE LYASE"/>
    <property type="match status" value="1"/>
</dbReference>
<dbReference type="AlphaFoldDB" id="D5VSJ1"/>
<dbReference type="PANTHER" id="PTHR43814">
    <property type="entry name" value="ARGININOSUCCINATE LYASE"/>
    <property type="match status" value="1"/>
</dbReference>
<evidence type="ECO:0000313" key="7">
    <source>
        <dbReference type="Proteomes" id="UP000002061"/>
    </source>
</evidence>
<dbReference type="GeneID" id="9131894"/>
<comment type="subcellular location">
    <subcellularLocation>
        <location evidence="1">Cytoplasm</location>
    </subcellularLocation>
</comment>
<dbReference type="InterPro" id="IPR022761">
    <property type="entry name" value="Fumarate_lyase_N"/>
</dbReference>
<dbReference type="InterPro" id="IPR024083">
    <property type="entry name" value="Fumarase/histidase_N"/>
</dbReference>
<gene>
    <name evidence="1" type="primary">argH</name>
    <name evidence="6" type="ordered locus">Metin_0880</name>
</gene>
<dbReference type="PRINTS" id="PR00145">
    <property type="entry name" value="ARGSUCLYASE"/>
</dbReference>
<feature type="coiled-coil region" evidence="3">
    <location>
        <begin position="120"/>
        <end position="147"/>
    </location>
</feature>
<keyword evidence="1" id="KW-0055">Arginine biosynthesis</keyword>
<feature type="domain" description="Fumarate lyase N-terminal" evidence="4">
    <location>
        <begin position="16"/>
        <end position="299"/>
    </location>
</feature>
<evidence type="ECO:0000256" key="1">
    <source>
        <dbReference type="HAMAP-Rule" id="MF_00006"/>
    </source>
</evidence>
<dbReference type="KEGG" id="mif:Metin_0880"/>
<dbReference type="InterPro" id="IPR029419">
    <property type="entry name" value="Arg_succ_lyase_C"/>
</dbReference>
<evidence type="ECO:0000259" key="5">
    <source>
        <dbReference type="Pfam" id="PF14698"/>
    </source>
</evidence>
<dbReference type="Gene3D" id="1.10.275.10">
    <property type="entry name" value="Fumarase/aspartase (N-terminal domain)"/>
    <property type="match status" value="1"/>
</dbReference>
<dbReference type="InterPro" id="IPR008948">
    <property type="entry name" value="L-Aspartase-like"/>
</dbReference>
<proteinExistence type="inferred from homology"/>
<dbReference type="EC" id="4.3.2.1" evidence="1 2"/>
<dbReference type="EMBL" id="CP002009">
    <property type="protein sequence ID" value="ADG13544.1"/>
    <property type="molecule type" value="Genomic_DNA"/>
</dbReference>
<feature type="coiled-coil region" evidence="3">
    <location>
        <begin position="449"/>
        <end position="483"/>
    </location>
</feature>
<feature type="domain" description="Argininosuccinate lyase C-terminal" evidence="5">
    <location>
        <begin position="362"/>
        <end position="431"/>
    </location>
</feature>